<feature type="region of interest" description="Disordered" evidence="1">
    <location>
        <begin position="1"/>
        <end position="59"/>
    </location>
</feature>
<organism evidence="2 3">
    <name type="scientific">Canna indica</name>
    <name type="common">Indian-shot</name>
    <dbReference type="NCBI Taxonomy" id="4628"/>
    <lineage>
        <taxon>Eukaryota</taxon>
        <taxon>Viridiplantae</taxon>
        <taxon>Streptophyta</taxon>
        <taxon>Embryophyta</taxon>
        <taxon>Tracheophyta</taxon>
        <taxon>Spermatophyta</taxon>
        <taxon>Magnoliopsida</taxon>
        <taxon>Liliopsida</taxon>
        <taxon>Zingiberales</taxon>
        <taxon>Cannaceae</taxon>
        <taxon>Canna</taxon>
    </lineage>
</organism>
<accession>A0AAQ3KU06</accession>
<gene>
    <name evidence="2" type="ORF">Cni_G20526</name>
</gene>
<dbReference type="PANTHER" id="PTHR35831">
    <property type="entry name" value="OS01G0642200 PROTEIN"/>
    <property type="match status" value="1"/>
</dbReference>
<sequence>MASLKAVRPAGIAQSKEPAKVGEGASTKVPVAKQPSKKSEQKPREPRKKGRSSKPSAKN</sequence>
<evidence type="ECO:0000313" key="3">
    <source>
        <dbReference type="Proteomes" id="UP001327560"/>
    </source>
</evidence>
<protein>
    <submittedName>
        <fullName evidence="2">Uncharacterized protein</fullName>
    </submittedName>
</protein>
<keyword evidence="3" id="KW-1185">Reference proteome</keyword>
<evidence type="ECO:0000256" key="1">
    <source>
        <dbReference type="SAM" id="MobiDB-lite"/>
    </source>
</evidence>
<dbReference type="EMBL" id="CP136895">
    <property type="protein sequence ID" value="WOL11762.1"/>
    <property type="molecule type" value="Genomic_DNA"/>
</dbReference>
<dbReference type="PANTHER" id="PTHR35831:SF2">
    <property type="entry name" value="OS01G0642200 PROTEIN"/>
    <property type="match status" value="1"/>
</dbReference>
<proteinExistence type="predicted"/>
<name>A0AAQ3KU06_9LILI</name>
<dbReference type="AlphaFoldDB" id="A0AAQ3KU06"/>
<evidence type="ECO:0000313" key="2">
    <source>
        <dbReference type="EMBL" id="WOL11762.1"/>
    </source>
</evidence>
<reference evidence="2 3" key="1">
    <citation type="submission" date="2023-10" db="EMBL/GenBank/DDBJ databases">
        <title>Chromosome-scale genome assembly provides insights into flower coloration mechanisms of Canna indica.</title>
        <authorList>
            <person name="Li C."/>
        </authorList>
    </citation>
    <scope>NUCLEOTIDE SEQUENCE [LARGE SCALE GENOMIC DNA]</scope>
    <source>
        <tissue evidence="2">Flower</tissue>
    </source>
</reference>
<dbReference type="Proteomes" id="UP001327560">
    <property type="component" value="Chromosome 6"/>
</dbReference>